<gene>
    <name evidence="1" type="ORF">OIDMADRAFT_21582</name>
</gene>
<dbReference type="Proteomes" id="UP000054321">
    <property type="component" value="Unassembled WGS sequence"/>
</dbReference>
<evidence type="ECO:0000313" key="1">
    <source>
        <dbReference type="EMBL" id="KIM92994.1"/>
    </source>
</evidence>
<dbReference type="InParanoid" id="A0A0C3GN52"/>
<organism evidence="1 2">
    <name type="scientific">Oidiodendron maius (strain Zn)</name>
    <dbReference type="NCBI Taxonomy" id="913774"/>
    <lineage>
        <taxon>Eukaryota</taxon>
        <taxon>Fungi</taxon>
        <taxon>Dikarya</taxon>
        <taxon>Ascomycota</taxon>
        <taxon>Pezizomycotina</taxon>
        <taxon>Leotiomycetes</taxon>
        <taxon>Leotiomycetes incertae sedis</taxon>
        <taxon>Myxotrichaceae</taxon>
        <taxon>Oidiodendron</taxon>
    </lineage>
</organism>
<accession>A0A0C3GN52</accession>
<sequence length="51" mass="5932">MDLKLANPLVRVCRRTLAPLPANMLSAVSARKQRSSLRWKDWSWERGHSIE</sequence>
<reference evidence="1 2" key="1">
    <citation type="submission" date="2014-04" db="EMBL/GenBank/DDBJ databases">
        <authorList>
            <consortium name="DOE Joint Genome Institute"/>
            <person name="Kuo A."/>
            <person name="Martino E."/>
            <person name="Perotto S."/>
            <person name="Kohler A."/>
            <person name="Nagy L.G."/>
            <person name="Floudas D."/>
            <person name="Copeland A."/>
            <person name="Barry K.W."/>
            <person name="Cichocki N."/>
            <person name="Veneault-Fourrey C."/>
            <person name="LaButti K."/>
            <person name="Lindquist E.A."/>
            <person name="Lipzen A."/>
            <person name="Lundell T."/>
            <person name="Morin E."/>
            <person name="Murat C."/>
            <person name="Sun H."/>
            <person name="Tunlid A."/>
            <person name="Henrissat B."/>
            <person name="Grigoriev I.V."/>
            <person name="Hibbett D.S."/>
            <person name="Martin F."/>
            <person name="Nordberg H.P."/>
            <person name="Cantor M.N."/>
            <person name="Hua S.X."/>
        </authorList>
    </citation>
    <scope>NUCLEOTIDE SEQUENCE [LARGE SCALE GENOMIC DNA]</scope>
    <source>
        <strain evidence="1 2">Zn</strain>
    </source>
</reference>
<keyword evidence="2" id="KW-1185">Reference proteome</keyword>
<proteinExistence type="predicted"/>
<name>A0A0C3GN52_OIDMZ</name>
<reference evidence="2" key="2">
    <citation type="submission" date="2015-01" db="EMBL/GenBank/DDBJ databases">
        <title>Evolutionary Origins and Diversification of the Mycorrhizal Mutualists.</title>
        <authorList>
            <consortium name="DOE Joint Genome Institute"/>
            <consortium name="Mycorrhizal Genomics Consortium"/>
            <person name="Kohler A."/>
            <person name="Kuo A."/>
            <person name="Nagy L.G."/>
            <person name="Floudas D."/>
            <person name="Copeland A."/>
            <person name="Barry K.W."/>
            <person name="Cichocki N."/>
            <person name="Veneault-Fourrey C."/>
            <person name="LaButti K."/>
            <person name="Lindquist E.A."/>
            <person name="Lipzen A."/>
            <person name="Lundell T."/>
            <person name="Morin E."/>
            <person name="Murat C."/>
            <person name="Riley R."/>
            <person name="Ohm R."/>
            <person name="Sun H."/>
            <person name="Tunlid A."/>
            <person name="Henrissat B."/>
            <person name="Grigoriev I.V."/>
            <person name="Hibbett D.S."/>
            <person name="Martin F."/>
        </authorList>
    </citation>
    <scope>NUCLEOTIDE SEQUENCE [LARGE SCALE GENOMIC DNA]</scope>
    <source>
        <strain evidence="2">Zn</strain>
    </source>
</reference>
<dbReference type="HOGENOM" id="CLU_3107007_0_0_1"/>
<dbReference type="EMBL" id="KN832901">
    <property type="protein sequence ID" value="KIM92994.1"/>
    <property type="molecule type" value="Genomic_DNA"/>
</dbReference>
<protein>
    <submittedName>
        <fullName evidence="1">Uncharacterized protein</fullName>
    </submittedName>
</protein>
<dbReference type="AlphaFoldDB" id="A0A0C3GN52"/>
<evidence type="ECO:0000313" key="2">
    <source>
        <dbReference type="Proteomes" id="UP000054321"/>
    </source>
</evidence>